<organism evidence="2">
    <name type="scientific">marine sediment metagenome</name>
    <dbReference type="NCBI Taxonomy" id="412755"/>
    <lineage>
        <taxon>unclassified sequences</taxon>
        <taxon>metagenomes</taxon>
        <taxon>ecological metagenomes</taxon>
    </lineage>
</organism>
<proteinExistence type="predicted"/>
<gene>
    <name evidence="2" type="ORF">S03H2_49549</name>
</gene>
<evidence type="ECO:0000256" key="1">
    <source>
        <dbReference type="SAM" id="Coils"/>
    </source>
</evidence>
<sequence>MMKWLLRLETMRASKDRVRSLENWILLKERRVQGLRMELETQENEITLMMERLKEESETR</sequence>
<dbReference type="AlphaFoldDB" id="X1JU13"/>
<evidence type="ECO:0000313" key="2">
    <source>
        <dbReference type="EMBL" id="GAH73298.1"/>
    </source>
</evidence>
<protein>
    <submittedName>
        <fullName evidence="2">Uncharacterized protein</fullName>
    </submittedName>
</protein>
<name>X1JU13_9ZZZZ</name>
<keyword evidence="1" id="KW-0175">Coiled coil</keyword>
<accession>X1JU13</accession>
<reference evidence="2" key="1">
    <citation type="journal article" date="2014" name="Front. Microbiol.">
        <title>High frequency of phylogenetically diverse reductive dehalogenase-homologous genes in deep subseafloor sedimentary metagenomes.</title>
        <authorList>
            <person name="Kawai M."/>
            <person name="Futagami T."/>
            <person name="Toyoda A."/>
            <person name="Takaki Y."/>
            <person name="Nishi S."/>
            <person name="Hori S."/>
            <person name="Arai W."/>
            <person name="Tsubouchi T."/>
            <person name="Morono Y."/>
            <person name="Uchiyama I."/>
            <person name="Ito T."/>
            <person name="Fujiyama A."/>
            <person name="Inagaki F."/>
            <person name="Takami H."/>
        </authorList>
    </citation>
    <scope>NUCLEOTIDE SEQUENCE</scope>
    <source>
        <strain evidence="2">Expedition CK06-06</strain>
    </source>
</reference>
<comment type="caution">
    <text evidence="2">The sequence shown here is derived from an EMBL/GenBank/DDBJ whole genome shotgun (WGS) entry which is preliminary data.</text>
</comment>
<feature type="coiled-coil region" evidence="1">
    <location>
        <begin position="25"/>
        <end position="59"/>
    </location>
</feature>
<dbReference type="EMBL" id="BARU01031313">
    <property type="protein sequence ID" value="GAH73298.1"/>
    <property type="molecule type" value="Genomic_DNA"/>
</dbReference>